<dbReference type="Pfam" id="PF11916">
    <property type="entry name" value="Vac14_Fig4_bd"/>
    <property type="match status" value="1"/>
</dbReference>
<evidence type="ECO:0000256" key="6">
    <source>
        <dbReference type="ARBA" id="ARBA00022490"/>
    </source>
</evidence>
<evidence type="ECO:0000256" key="1">
    <source>
        <dbReference type="ARBA" id="ARBA00004123"/>
    </source>
</evidence>
<feature type="domain" description="Helicase ATP-binding" evidence="24">
    <location>
        <begin position="252"/>
        <end position="430"/>
    </location>
</feature>
<accession>A0A8H6UAE1</accession>
<dbReference type="FunFam" id="3.40.50.300:FF:000332">
    <property type="entry name" value="DNA repair and recombination protein RAD54-like"/>
    <property type="match status" value="1"/>
</dbReference>
<dbReference type="GO" id="GO:0005634">
    <property type="term" value="C:nucleus"/>
    <property type="evidence" value="ECO:0007669"/>
    <property type="project" value="UniProtKB-SubCell"/>
</dbReference>
<evidence type="ECO:0000313" key="28">
    <source>
        <dbReference type="Proteomes" id="UP000630445"/>
    </source>
</evidence>
<dbReference type="Gene3D" id="1.20.120.850">
    <property type="entry name" value="SWI2/SNF2 ATPases, N-terminal domain"/>
    <property type="match status" value="1"/>
</dbReference>
<evidence type="ECO:0000256" key="3">
    <source>
        <dbReference type="ARBA" id="ARBA00004496"/>
    </source>
</evidence>
<keyword evidence="18" id="KW-0539">Nucleus</keyword>
<dbReference type="Pfam" id="PF12755">
    <property type="entry name" value="Vac14_Fab1_bd"/>
    <property type="match status" value="1"/>
</dbReference>
<dbReference type="InterPro" id="IPR013967">
    <property type="entry name" value="Rad54_N"/>
</dbReference>
<feature type="region of interest" description="Disordered" evidence="22">
    <location>
        <begin position="1069"/>
        <end position="1119"/>
    </location>
</feature>
<feature type="domain" description="Helicase C-terminal" evidence="25">
    <location>
        <begin position="585"/>
        <end position="738"/>
    </location>
</feature>
<dbReference type="Pfam" id="PF08658">
    <property type="entry name" value="Rad54_N"/>
    <property type="match status" value="1"/>
</dbReference>
<dbReference type="PANTHER" id="PTHR16023">
    <property type="entry name" value="TAX1 BINDING PROTEIN-RELATED"/>
    <property type="match status" value="1"/>
</dbReference>
<dbReference type="InterPro" id="IPR021133">
    <property type="entry name" value="HEAT_type_2"/>
</dbReference>
<dbReference type="InterPro" id="IPR038718">
    <property type="entry name" value="SNF2-like_sf"/>
</dbReference>
<feature type="region of interest" description="Disordered" evidence="22">
    <location>
        <begin position="1217"/>
        <end position="1280"/>
    </location>
</feature>
<evidence type="ECO:0000313" key="27">
    <source>
        <dbReference type="EMBL" id="KAF7160255.1"/>
    </source>
</evidence>
<dbReference type="SMART" id="SM00451">
    <property type="entry name" value="ZnF_U1"/>
    <property type="match status" value="1"/>
</dbReference>
<dbReference type="InterPro" id="IPR021841">
    <property type="entry name" value="VAC14_Fig4p-bd"/>
</dbReference>
<evidence type="ECO:0000256" key="5">
    <source>
        <dbReference type="ARBA" id="ARBA00010225"/>
    </source>
</evidence>
<feature type="region of interest" description="Disordered" evidence="22">
    <location>
        <begin position="205"/>
        <end position="227"/>
    </location>
</feature>
<sequence length="1716" mass="192550">MGAVRKIKTKRRTRDYDQVRADIDSPKHLTQYKATKDAEDLPGLGKHYCVECSKWFESEYNLVAHTKGKNHKRRLRLLREEPHSQKIAEAAVGLDKPARKRRKVNYAGADGEVEDNSVKPWTNEERLALATRDANKFLVFKVKDKESTFKQRFRIPLINKSPDEYNPSRPAPTLGMRQGATFVVKPLHDPSGEFAIVLYDPTVDDIDEPPDSKPEDQGTEETKAKLDEPLMHKSLADILGLKKKVESRPKVPVVIDPRLAKVLRPHQVEGVKLQCISLMWTLLKQSPEAGKTTIQKCIIACPSSLVGNWANELVKWLGKDAITPFAIDGKVSKTELTQQIKQWAIASGRAVVRPVLIVSYETLRMYVDALKDSPIGLLLCDEGHRLKNKDSLTWTALNSLNVTRRVILSGTPIQNDLSEYFALLHFANPNLLGSQNEFRKRFEIPILKGRDAAGTEEDRKKGDERLAELSAIVNKFIIRRTNDILSKYLPVKYEHVVFCNLSPFQLDLYNHFIQSPEIKSLLRGKGSQPLKAIGILKKLCNHPDLLDLARDLPGCEHAFPEDYVPPEARGRDRDIKPWYSGKMMVLDRMLARIRQDTNDKIVLISNYTQTLDLFEKLCRSRGYGSLRLDGTMNINKRSKLVDKFNNPDGEEFVFLLSSKAGGCGLNLIGANRLVLFDPDWNPAADQQALARVWRDGQKKNCFVYRFIATGSIEEKIFQRQSHKQSLSSCVVDSAEDVERHFSLESLRELFQFKPETRSDTHDTFKCKRCRPDGTQYIKAPAMLYGDTSSWNHFVNDGEKGQLNNPINAANASTLLEKVVRNAVFRGDHEAIQKIVDQLCHDYAYAVHQPHARNGGLIGLAAASIALGSEGVAPYLKEIVPPVLACFSDQDARVRYYACESMYNIAKVAKGEVLLFFNEIFDALSKLASDSELSVKNGAELLDRLVKDIVSESAASYISVLQLSEKHAADPDAQEEVELPTAFSLAKFIPLLKERIHVISPSTRTFLVSWLTLLDTIPDLELVSYLPEFLGGLIEFLGDPNRDVNVTTQTLLDRFLSEIKRIARLKKGIEESRKEQGSDNRQSAESDSVSTTTDHTVAVDPERSEHAIEDSEPESDLDENDLQVDGDWIPGQDVHIDYPRILDILVGFVDTSFDEEMQLTALRWIDNFFEISPEDILPFVPRLLTQVLPAMSSGSDQVRQAANRVNTSLLEYIVSLSEDTTEETRQDPSSATASKDVVERRASTPSGRQSVETSMSESRKQAPQQDLSNAQTPRSSVISTPIPPADLDYAAAVNSLTLQFLNENEATRVAALSWLIMLHRKAPRKVVAFNDGTFPALLKTLSDPAEAVVTKDLQLLSQISRNSDDSYFTSFMVNLLQLFSTDRHLLEVRGNLIIRQLCMNLSPERIYRTLADCLEKEEDIEFASIMVQNLNNNLITAPELSDLRKRLRNLDSKEGQMFFVALFRSWCHNAVSTFSLCLLAQAYEQAYYLLQVFAELEMTVNMLIQIDKLVQLLESPVFTYLRLQLLEPERYPYLYKCLYGVLMLLPQSSAFAALKNRLNSVSNIGLLHTGPRLSTMVSSTSSSGYERASGSRLKSREENTIRWVELLDKFKSVQEKARRAQRASQRQFDQDGSTAGLRNPSLTAALSAAATADRGKERALPDAPRGSRLDMGGSGGRNSPGDSGTPNRGSLLSGTQRHKSGLPNLGRLGIGSRKSKR</sequence>
<reference evidence="26" key="1">
    <citation type="submission" date="2020-06" db="EMBL/GenBank/DDBJ databases">
        <title>Draft genome sequences of strains closely related to Aspergillus parafelis and Aspergillus hiratsukae.</title>
        <authorList>
            <person name="Dos Santos R.A.C."/>
            <person name="Rivero-Menendez O."/>
            <person name="Steenwyk J.L."/>
            <person name="Mead M.E."/>
            <person name="Goldman G.H."/>
            <person name="Alastruey-Izquierdo A."/>
            <person name="Rokas A."/>
        </authorList>
    </citation>
    <scope>NUCLEOTIDE SEQUENCE</scope>
    <source>
        <strain evidence="26">CNM-CM5793</strain>
        <strain evidence="27">CNM-CM6106</strain>
    </source>
</reference>
<dbReference type="InterPro" id="IPR016024">
    <property type="entry name" value="ARM-type_fold"/>
</dbReference>
<dbReference type="SMART" id="SM00490">
    <property type="entry name" value="HELICc"/>
    <property type="match status" value="1"/>
</dbReference>
<keyword evidence="17" id="KW-0472">Membrane</keyword>
<keyword evidence="15" id="KW-0862">Zinc</keyword>
<evidence type="ECO:0000313" key="26">
    <source>
        <dbReference type="EMBL" id="KAF7115796.1"/>
    </source>
</evidence>
<evidence type="ECO:0000256" key="9">
    <source>
        <dbReference type="ARBA" id="ARBA00022723"/>
    </source>
</evidence>
<dbReference type="PROSITE" id="PS51194">
    <property type="entry name" value="HELICASE_CTER"/>
    <property type="match status" value="1"/>
</dbReference>
<feature type="compositionally biased region" description="Basic and acidic residues" evidence="22">
    <location>
        <begin position="1652"/>
        <end position="1667"/>
    </location>
</feature>
<dbReference type="PANTHER" id="PTHR16023:SF0">
    <property type="entry name" value="PROTEIN VAC14 HOMOLOG"/>
    <property type="match status" value="1"/>
</dbReference>
<dbReference type="PROSITE" id="PS00028">
    <property type="entry name" value="ZINC_FINGER_C2H2_1"/>
    <property type="match status" value="1"/>
</dbReference>
<evidence type="ECO:0000256" key="15">
    <source>
        <dbReference type="ARBA" id="ARBA00022833"/>
    </source>
</evidence>
<evidence type="ECO:0000256" key="12">
    <source>
        <dbReference type="ARBA" id="ARBA00022771"/>
    </source>
</evidence>
<dbReference type="InterPro" id="IPR014001">
    <property type="entry name" value="Helicase_ATP-bd"/>
</dbReference>
<dbReference type="EMBL" id="JACBAF010002263">
    <property type="protein sequence ID" value="KAF7160255.1"/>
    <property type="molecule type" value="Genomic_DNA"/>
</dbReference>
<dbReference type="GO" id="GO:0008270">
    <property type="term" value="F:zinc ion binding"/>
    <property type="evidence" value="ECO:0007669"/>
    <property type="project" value="UniProtKB-KW"/>
</dbReference>
<keyword evidence="14" id="KW-0347">Helicase</keyword>
<feature type="repeat" description="HEAT" evidence="21">
    <location>
        <begin position="878"/>
        <end position="913"/>
    </location>
</feature>
<evidence type="ECO:0000256" key="20">
    <source>
        <dbReference type="PROSITE-ProRule" id="PRU00042"/>
    </source>
</evidence>
<dbReference type="PROSITE" id="PS50157">
    <property type="entry name" value="ZINC_FINGER_C2H2_2"/>
    <property type="match status" value="1"/>
</dbReference>
<dbReference type="InterPro" id="IPR022755">
    <property type="entry name" value="Znf_C2H2_jaz"/>
</dbReference>
<dbReference type="Proteomes" id="UP000630445">
    <property type="component" value="Unassembled WGS sequence"/>
</dbReference>
<dbReference type="GO" id="GO:0003676">
    <property type="term" value="F:nucleic acid binding"/>
    <property type="evidence" value="ECO:0007669"/>
    <property type="project" value="InterPro"/>
</dbReference>
<dbReference type="Pfam" id="PF00176">
    <property type="entry name" value="SNF2-rel_dom"/>
    <property type="match status" value="1"/>
</dbReference>
<keyword evidence="28" id="KW-1185">Reference proteome</keyword>
<dbReference type="Pfam" id="PF12171">
    <property type="entry name" value="zf-C2H2_jaz"/>
    <property type="match status" value="1"/>
</dbReference>
<feature type="compositionally biased region" description="Basic and acidic residues" evidence="22">
    <location>
        <begin position="210"/>
        <end position="227"/>
    </location>
</feature>
<evidence type="ECO:0000256" key="13">
    <source>
        <dbReference type="ARBA" id="ARBA00022801"/>
    </source>
</evidence>
<dbReference type="GO" id="GO:0004386">
    <property type="term" value="F:helicase activity"/>
    <property type="evidence" value="ECO:0007669"/>
    <property type="project" value="UniProtKB-KW"/>
</dbReference>
<evidence type="ECO:0000256" key="4">
    <source>
        <dbReference type="ARBA" id="ARBA00007025"/>
    </source>
</evidence>
<evidence type="ECO:0000256" key="14">
    <source>
        <dbReference type="ARBA" id="ARBA00022806"/>
    </source>
</evidence>
<dbReference type="InterPro" id="IPR036236">
    <property type="entry name" value="Znf_C2H2_sf"/>
</dbReference>
<proteinExistence type="inferred from homology"/>
<keyword evidence="9" id="KW-0479">Metal-binding</keyword>
<dbReference type="InterPro" id="IPR049730">
    <property type="entry name" value="SNF2/RAD54-like_C"/>
</dbReference>
<dbReference type="GO" id="GO:0042254">
    <property type="term" value="P:ribosome biogenesis"/>
    <property type="evidence" value="ECO:0007669"/>
    <property type="project" value="UniProtKB-KW"/>
</dbReference>
<evidence type="ECO:0000256" key="21">
    <source>
        <dbReference type="PROSITE-ProRule" id="PRU00103"/>
    </source>
</evidence>
<dbReference type="Gene3D" id="3.30.160.60">
    <property type="entry name" value="Classic Zinc Finger"/>
    <property type="match status" value="1"/>
</dbReference>
<dbReference type="Gene3D" id="1.25.10.10">
    <property type="entry name" value="Leucine-rich Repeat Variant"/>
    <property type="match status" value="2"/>
</dbReference>
<dbReference type="GO" id="GO:0000329">
    <property type="term" value="C:fungal-type vacuole membrane"/>
    <property type="evidence" value="ECO:0007669"/>
    <property type="project" value="TreeGrafter"/>
</dbReference>
<evidence type="ECO:0000256" key="22">
    <source>
        <dbReference type="SAM" id="MobiDB-lite"/>
    </source>
</evidence>
<dbReference type="SUPFAM" id="SSF52540">
    <property type="entry name" value="P-loop containing nucleoside triphosphate hydrolases"/>
    <property type="match status" value="2"/>
</dbReference>
<dbReference type="EMBL" id="JACBAD010002110">
    <property type="protein sequence ID" value="KAF7115796.1"/>
    <property type="molecule type" value="Genomic_DNA"/>
</dbReference>
<dbReference type="PROSITE" id="PS51192">
    <property type="entry name" value="HELICASE_ATP_BIND_1"/>
    <property type="match status" value="1"/>
</dbReference>
<dbReference type="FunFam" id="1.25.10.10:FF:000670">
    <property type="entry name" value="Vacuole-associated enzyme activator complex component (Vac14), putative"/>
    <property type="match status" value="1"/>
</dbReference>
<name>A0A8H6UAE1_9EURO</name>
<dbReference type="GO" id="GO:0006661">
    <property type="term" value="P:phosphatidylinositol biosynthetic process"/>
    <property type="evidence" value="ECO:0007669"/>
    <property type="project" value="InterPro"/>
</dbReference>
<evidence type="ECO:0000256" key="17">
    <source>
        <dbReference type="ARBA" id="ARBA00023136"/>
    </source>
</evidence>
<evidence type="ECO:0000256" key="19">
    <source>
        <dbReference type="ARBA" id="ARBA00038064"/>
    </source>
</evidence>
<feature type="domain" description="C2H2-type" evidence="23">
    <location>
        <begin position="47"/>
        <end position="71"/>
    </location>
</feature>
<feature type="compositionally biased region" description="Acidic residues" evidence="22">
    <location>
        <begin position="1109"/>
        <end position="1119"/>
    </location>
</feature>
<dbReference type="Pfam" id="PF00271">
    <property type="entry name" value="Helicase_C"/>
    <property type="match status" value="1"/>
</dbReference>
<protein>
    <submittedName>
        <fullName evidence="26">Uncharacterized protein</fullName>
    </submittedName>
</protein>
<feature type="compositionally biased region" description="Polar residues" evidence="22">
    <location>
        <begin position="1242"/>
        <end position="1278"/>
    </location>
</feature>
<dbReference type="InterPro" id="IPR000330">
    <property type="entry name" value="SNF2_N"/>
</dbReference>
<feature type="compositionally biased region" description="Polar residues" evidence="22">
    <location>
        <begin position="1679"/>
        <end position="1694"/>
    </location>
</feature>
<evidence type="ECO:0000256" key="10">
    <source>
        <dbReference type="ARBA" id="ARBA00022737"/>
    </source>
</evidence>
<dbReference type="InterPro" id="IPR003604">
    <property type="entry name" value="Matrin/U1-like-C_Znf_C2H2"/>
</dbReference>
<evidence type="ECO:0000256" key="18">
    <source>
        <dbReference type="ARBA" id="ARBA00023242"/>
    </source>
</evidence>
<dbReference type="InterPro" id="IPR026825">
    <property type="entry name" value="Vac14"/>
</dbReference>
<dbReference type="GO" id="GO:0010008">
    <property type="term" value="C:endosome membrane"/>
    <property type="evidence" value="ECO:0007669"/>
    <property type="project" value="TreeGrafter"/>
</dbReference>
<keyword evidence="6" id="KW-0963">Cytoplasm</keyword>
<dbReference type="Proteomes" id="UP000662466">
    <property type="component" value="Unassembled WGS sequence"/>
</dbReference>
<comment type="subcellular location">
    <subcellularLocation>
        <location evidence="3">Cytoplasm</location>
    </subcellularLocation>
    <subcellularLocation>
        <location evidence="2">Endomembrane system</location>
    </subcellularLocation>
    <subcellularLocation>
        <location evidence="1">Nucleus</location>
    </subcellularLocation>
</comment>
<evidence type="ECO:0000256" key="16">
    <source>
        <dbReference type="ARBA" id="ARBA00022840"/>
    </source>
</evidence>
<dbReference type="GO" id="GO:0016817">
    <property type="term" value="F:hydrolase activity, acting on acid anhydrides"/>
    <property type="evidence" value="ECO:0007669"/>
    <property type="project" value="InterPro"/>
</dbReference>
<dbReference type="GO" id="GO:0070772">
    <property type="term" value="C:PAS complex"/>
    <property type="evidence" value="ECO:0007669"/>
    <property type="project" value="InterPro"/>
</dbReference>
<dbReference type="Gene3D" id="3.40.50.300">
    <property type="entry name" value="P-loop containing nucleotide triphosphate hydrolases"/>
    <property type="match status" value="1"/>
</dbReference>
<organism evidence="26 28">
    <name type="scientific">Aspergillus hiratsukae</name>
    <dbReference type="NCBI Taxonomy" id="1194566"/>
    <lineage>
        <taxon>Eukaryota</taxon>
        <taxon>Fungi</taxon>
        <taxon>Dikarya</taxon>
        <taxon>Ascomycota</taxon>
        <taxon>Pezizomycotina</taxon>
        <taxon>Eurotiomycetes</taxon>
        <taxon>Eurotiomycetidae</taxon>
        <taxon>Eurotiales</taxon>
        <taxon>Aspergillaceae</taxon>
        <taxon>Aspergillus</taxon>
        <taxon>Aspergillus subgen. Fumigati</taxon>
    </lineage>
</organism>
<evidence type="ECO:0000256" key="2">
    <source>
        <dbReference type="ARBA" id="ARBA00004308"/>
    </source>
</evidence>
<dbReference type="OrthoDB" id="413460at2759"/>
<gene>
    <name evidence="26" type="ORF">CNMCM5793_003436</name>
    <name evidence="27" type="ORF">CNMCM6106_007724</name>
</gene>
<dbReference type="SUPFAM" id="SSF57667">
    <property type="entry name" value="beta-beta-alpha zinc fingers"/>
    <property type="match status" value="1"/>
</dbReference>
<dbReference type="InterPro" id="IPR011989">
    <property type="entry name" value="ARM-like"/>
</dbReference>
<comment type="caution">
    <text evidence="26">The sequence shown here is derived from an EMBL/GenBank/DDBJ whole genome shotgun (WGS) entry which is preliminary data.</text>
</comment>
<dbReference type="CDD" id="cd18793">
    <property type="entry name" value="SF2_C_SNF"/>
    <property type="match status" value="1"/>
</dbReference>
<dbReference type="InterPro" id="IPR001650">
    <property type="entry name" value="Helicase_C-like"/>
</dbReference>
<feature type="compositionally biased region" description="Low complexity" evidence="22">
    <location>
        <begin position="1640"/>
        <end position="1651"/>
    </location>
</feature>
<dbReference type="Gene3D" id="3.40.50.10810">
    <property type="entry name" value="Tandem AAA-ATPase domain"/>
    <property type="match status" value="1"/>
</dbReference>
<feature type="region of interest" description="Disordered" evidence="22">
    <location>
        <begin position="1616"/>
        <end position="1716"/>
    </location>
</feature>
<feature type="compositionally biased region" description="Low complexity" evidence="22">
    <location>
        <begin position="1085"/>
        <end position="1098"/>
    </location>
</feature>
<dbReference type="PROSITE" id="PS50077">
    <property type="entry name" value="HEAT_REPEAT"/>
    <property type="match status" value="1"/>
</dbReference>
<evidence type="ECO:0000256" key="8">
    <source>
        <dbReference type="ARBA" id="ARBA00022553"/>
    </source>
</evidence>
<comment type="similarity">
    <text evidence="4">Belongs to the SNF2/RAD54 helicase family.</text>
</comment>
<comment type="similarity">
    <text evidence="19">Belongs to the ZNF593/BUD20 C2H2-type zinc-finger protein family.</text>
</comment>
<evidence type="ECO:0000259" key="24">
    <source>
        <dbReference type="PROSITE" id="PS51192"/>
    </source>
</evidence>
<evidence type="ECO:0000256" key="11">
    <source>
        <dbReference type="ARBA" id="ARBA00022741"/>
    </source>
</evidence>
<keyword evidence="16" id="KW-0067">ATP-binding</keyword>
<keyword evidence="13" id="KW-0378">Hydrolase</keyword>
<dbReference type="GO" id="GO:0005524">
    <property type="term" value="F:ATP binding"/>
    <property type="evidence" value="ECO:0007669"/>
    <property type="project" value="UniProtKB-KW"/>
</dbReference>
<dbReference type="GO" id="GO:0043021">
    <property type="term" value="F:ribonucleoprotein complex binding"/>
    <property type="evidence" value="ECO:0007669"/>
    <property type="project" value="UniProtKB-ARBA"/>
</dbReference>
<evidence type="ECO:0000256" key="7">
    <source>
        <dbReference type="ARBA" id="ARBA00022517"/>
    </source>
</evidence>
<keyword evidence="11" id="KW-0547">Nucleotide-binding</keyword>
<comment type="similarity">
    <text evidence="5">Belongs to the VAC14 family.</text>
</comment>
<dbReference type="FunFam" id="3.30.160.60:FF:000299">
    <property type="entry name" value="Zinc finger protein 593"/>
    <property type="match status" value="1"/>
</dbReference>
<feature type="compositionally biased region" description="Basic and acidic residues" evidence="22">
    <location>
        <begin position="1099"/>
        <end position="1108"/>
    </location>
</feature>
<feature type="compositionally biased region" description="Basic and acidic residues" evidence="22">
    <location>
        <begin position="1069"/>
        <end position="1083"/>
    </location>
</feature>
<dbReference type="InterPro" id="IPR013087">
    <property type="entry name" value="Znf_C2H2_type"/>
</dbReference>
<dbReference type="SUPFAM" id="SSF48371">
    <property type="entry name" value="ARM repeat"/>
    <property type="match status" value="1"/>
</dbReference>
<keyword evidence="12 20" id="KW-0863">Zinc-finger</keyword>
<keyword evidence="10" id="KW-0677">Repeat</keyword>
<keyword evidence="8" id="KW-0597">Phosphoprotein</keyword>
<evidence type="ECO:0000259" key="23">
    <source>
        <dbReference type="PROSITE" id="PS50157"/>
    </source>
</evidence>
<dbReference type="InterPro" id="IPR027417">
    <property type="entry name" value="P-loop_NTPase"/>
</dbReference>
<evidence type="ECO:0000259" key="25">
    <source>
        <dbReference type="PROSITE" id="PS51194"/>
    </source>
</evidence>
<keyword evidence="7" id="KW-0690">Ribosome biogenesis</keyword>
<dbReference type="SMART" id="SM00487">
    <property type="entry name" value="DEXDc"/>
    <property type="match status" value="1"/>
</dbReference>